<comment type="similarity">
    <text evidence="1 4">Belongs to the glycosyl hydrolase 26 family.</text>
</comment>
<name>A0A077R985_9BASI</name>
<dbReference type="InterPro" id="IPR000805">
    <property type="entry name" value="Glyco_hydro_26"/>
</dbReference>
<dbReference type="PANTHER" id="PTHR40079:SF6">
    <property type="entry name" value="GH26 DOMAIN-CONTAINING PROTEIN"/>
    <property type="match status" value="1"/>
</dbReference>
<dbReference type="SUPFAM" id="SSF51445">
    <property type="entry name" value="(Trans)glycosidases"/>
    <property type="match status" value="1"/>
</dbReference>
<protein>
    <submittedName>
        <fullName evidence="6">Glycoside hydrolase family 26 protein</fullName>
    </submittedName>
</protein>
<sequence>MMKTLTLNGITIGFYPDEGDAGGTKSYLSDLNSALSSSWSHNNSHTRPAPTINLVGWYAQTYPGEEFNGFQLMPLVDDIKREYSRCAHNVGFIYEASVMPFQSWTGYTADNNTKALQVVKVMQAILDRSKTEDGHFAISEIRLRFGHEMNYYIKSGLYPPCTHASNPGNDFRTAFDQVAIAVHSLPSPYKQKVKMFWCPNIASTSSGAVAEYETYLPTLDYIDYVGIDYYCPSYGNLDPTDFVRKMKKVHDKYACATRPFILGETGLHFDENQGGGMNAKIEWLQVITGKEAKRRLPYMIGISWFNYEKDRDYRLLCVKGEDRQKNLPFVDWAGSQMLKESKKVDDAGQAAKAGKVKKFWKTLLAN</sequence>
<dbReference type="GO" id="GO:0016985">
    <property type="term" value="F:mannan endo-1,4-beta-mannosidase activity"/>
    <property type="evidence" value="ECO:0007669"/>
    <property type="project" value="InterPro"/>
</dbReference>
<dbReference type="PANTHER" id="PTHR40079">
    <property type="entry name" value="MANNAN ENDO-1,4-BETA-MANNOSIDASE E-RELATED"/>
    <property type="match status" value="1"/>
</dbReference>
<dbReference type="GO" id="GO:0006080">
    <property type="term" value="P:substituted mannan metabolic process"/>
    <property type="evidence" value="ECO:0007669"/>
    <property type="project" value="InterPro"/>
</dbReference>
<dbReference type="InterPro" id="IPR017853">
    <property type="entry name" value="GH"/>
</dbReference>
<evidence type="ECO:0000256" key="2">
    <source>
        <dbReference type="ARBA" id="ARBA00022801"/>
    </source>
</evidence>
<keyword evidence="3 4" id="KW-0326">Glycosidase</keyword>
<reference evidence="6" key="1">
    <citation type="journal article" date="2014" name="Genome Biol. Evol.">
        <title>Gene Loss Rather Than Gene Gain Is Associated with a Host Jump from Monocots to Dicots in the Smut Fungus Melanopsichium pennsylvanicum.</title>
        <authorList>
            <person name="Sharma R."/>
            <person name="Mishra B."/>
            <person name="Runge F."/>
            <person name="Thines M."/>
        </authorList>
    </citation>
    <scope>NUCLEOTIDE SEQUENCE</scope>
    <source>
        <strain evidence="6">4</strain>
    </source>
</reference>
<dbReference type="PROSITE" id="PS51764">
    <property type="entry name" value="GH26"/>
    <property type="match status" value="1"/>
</dbReference>
<dbReference type="EMBL" id="HG529665">
    <property type="protein sequence ID" value="CDI55782.1"/>
    <property type="molecule type" value="Genomic_DNA"/>
</dbReference>
<dbReference type="InterPro" id="IPR022790">
    <property type="entry name" value="GH26_dom"/>
</dbReference>
<dbReference type="AlphaFoldDB" id="A0A077R985"/>
<organism evidence="6">
    <name type="scientific">Melanopsichium pennsylvanicum 4</name>
    <dbReference type="NCBI Taxonomy" id="1398559"/>
    <lineage>
        <taxon>Eukaryota</taxon>
        <taxon>Fungi</taxon>
        <taxon>Dikarya</taxon>
        <taxon>Basidiomycota</taxon>
        <taxon>Ustilaginomycotina</taxon>
        <taxon>Ustilaginomycetes</taxon>
        <taxon>Ustilaginales</taxon>
        <taxon>Ustilaginaceae</taxon>
        <taxon>Melanopsichium</taxon>
    </lineage>
</organism>
<feature type="active site" description="Proton donor" evidence="4">
    <location>
        <position position="148"/>
    </location>
</feature>
<keyword evidence="2 4" id="KW-0378">Hydrolase</keyword>
<accession>A0A077R985</accession>
<feature type="domain" description="GH26" evidence="5">
    <location>
        <begin position="19"/>
        <end position="348"/>
    </location>
</feature>
<evidence type="ECO:0000259" key="5">
    <source>
        <dbReference type="PROSITE" id="PS51764"/>
    </source>
</evidence>
<evidence type="ECO:0000256" key="1">
    <source>
        <dbReference type="ARBA" id="ARBA00007754"/>
    </source>
</evidence>
<feature type="active site" description="Nucleophile" evidence="4">
    <location>
        <position position="264"/>
    </location>
</feature>
<dbReference type="Gene3D" id="3.20.20.80">
    <property type="entry name" value="Glycosidases"/>
    <property type="match status" value="1"/>
</dbReference>
<proteinExistence type="inferred from homology"/>
<evidence type="ECO:0000256" key="3">
    <source>
        <dbReference type="ARBA" id="ARBA00023295"/>
    </source>
</evidence>
<evidence type="ECO:0000313" key="6">
    <source>
        <dbReference type="EMBL" id="CDI55782.1"/>
    </source>
</evidence>
<evidence type="ECO:0000256" key="4">
    <source>
        <dbReference type="PROSITE-ProRule" id="PRU01100"/>
    </source>
</evidence>